<sequence length="205" mass="21723">MSDESAIAPQADAAPETAPATETPAVDPIAAAQAEAAELKDRLLRTLAEMENLRRRTEKEVREARDYAVSGFARDLLAVADNFDRALSHVPAELRESTVSGAAALIEGVELTGRELLKVMEKHGVRKLSPQGERFDPNLHQAMFEIANPDVPAGTVLQVLQDGFAIAGRVLRPALVGVAKGGPRIAAVDASAPAPGTFEGIDRTV</sequence>
<dbReference type="InterPro" id="IPR000740">
    <property type="entry name" value="GrpE"/>
</dbReference>
<evidence type="ECO:0000256" key="11">
    <source>
        <dbReference type="RuleBase" id="RU000639"/>
    </source>
</evidence>
<dbReference type="AlphaFoldDB" id="A0A4Q9VT23"/>
<dbReference type="RefSeq" id="WP_131307568.1">
    <property type="nucleotide sequence ID" value="NZ_SJFN01000008.1"/>
</dbReference>
<dbReference type="FunFam" id="2.30.22.10:FF:000001">
    <property type="entry name" value="Protein GrpE"/>
    <property type="match status" value="1"/>
</dbReference>
<dbReference type="InterPro" id="IPR013805">
    <property type="entry name" value="GrpE_CC"/>
</dbReference>
<comment type="function">
    <text evidence="7 10 11">Participates actively in the response to hyperosmotic and heat shock by preventing the aggregation of stress-denatured proteins, in association with DnaK and GrpE. It is the nucleotide exchange factor for DnaK and may function as a thermosensor. Unfolded proteins bind initially to DnaJ; upon interaction with the DnaJ-bound protein, DnaK hydrolyzes its bound ATP, resulting in the formation of a stable complex. GrpE releases ADP from DnaK; ATP binding to DnaK triggers the release of the substrate protein, thus completing the reaction cycle. Several rounds of ATP-dependent interactions between DnaJ, DnaK and GrpE are required for fully efficient folding.</text>
</comment>
<dbReference type="GO" id="GO:0005737">
    <property type="term" value="C:cytoplasm"/>
    <property type="evidence" value="ECO:0007669"/>
    <property type="project" value="UniProtKB-SubCell"/>
</dbReference>
<evidence type="ECO:0000256" key="12">
    <source>
        <dbReference type="RuleBase" id="RU004478"/>
    </source>
</evidence>
<dbReference type="OrthoDB" id="9789811at2"/>
<gene>
    <name evidence="10 15" type="primary">grpE</name>
    <name evidence="15" type="ORF">EYW49_06905</name>
</gene>
<protein>
    <recommendedName>
        <fullName evidence="8 10">Protein GrpE</fullName>
    </recommendedName>
    <alternativeName>
        <fullName evidence="9 10">HSP-70 cofactor</fullName>
    </alternativeName>
</protein>
<evidence type="ECO:0000256" key="8">
    <source>
        <dbReference type="ARBA" id="ARBA00072274"/>
    </source>
</evidence>
<evidence type="ECO:0000256" key="7">
    <source>
        <dbReference type="ARBA" id="ARBA00053401"/>
    </source>
</evidence>
<evidence type="ECO:0000256" key="9">
    <source>
        <dbReference type="ARBA" id="ARBA00076414"/>
    </source>
</evidence>
<keyword evidence="16" id="KW-1185">Reference proteome</keyword>
<evidence type="ECO:0000256" key="4">
    <source>
        <dbReference type="ARBA" id="ARBA00022490"/>
    </source>
</evidence>
<evidence type="ECO:0000256" key="6">
    <source>
        <dbReference type="ARBA" id="ARBA00023186"/>
    </source>
</evidence>
<evidence type="ECO:0000313" key="16">
    <source>
        <dbReference type="Proteomes" id="UP000292781"/>
    </source>
</evidence>
<evidence type="ECO:0000256" key="5">
    <source>
        <dbReference type="ARBA" id="ARBA00023016"/>
    </source>
</evidence>
<organism evidence="15 16">
    <name type="scientific">Siculibacillus lacustris</name>
    <dbReference type="NCBI Taxonomy" id="1549641"/>
    <lineage>
        <taxon>Bacteria</taxon>
        <taxon>Pseudomonadati</taxon>
        <taxon>Pseudomonadota</taxon>
        <taxon>Alphaproteobacteria</taxon>
        <taxon>Hyphomicrobiales</taxon>
        <taxon>Ancalomicrobiaceae</taxon>
        <taxon>Siculibacillus</taxon>
    </lineage>
</organism>
<dbReference type="EMBL" id="SJFN01000008">
    <property type="protein sequence ID" value="TBW39216.1"/>
    <property type="molecule type" value="Genomic_DNA"/>
</dbReference>
<dbReference type="NCBIfam" id="NF010739">
    <property type="entry name" value="PRK14141.1"/>
    <property type="match status" value="1"/>
</dbReference>
<evidence type="ECO:0000256" key="2">
    <source>
        <dbReference type="ARBA" id="ARBA00009054"/>
    </source>
</evidence>
<dbReference type="Gene3D" id="3.90.20.20">
    <property type="match status" value="1"/>
</dbReference>
<feature type="coiled-coil region" evidence="13">
    <location>
        <begin position="29"/>
        <end position="67"/>
    </location>
</feature>
<dbReference type="Proteomes" id="UP000292781">
    <property type="component" value="Unassembled WGS sequence"/>
</dbReference>
<evidence type="ECO:0000256" key="3">
    <source>
        <dbReference type="ARBA" id="ARBA00011738"/>
    </source>
</evidence>
<evidence type="ECO:0000256" key="14">
    <source>
        <dbReference type="SAM" id="MobiDB-lite"/>
    </source>
</evidence>
<proteinExistence type="inferred from homology"/>
<evidence type="ECO:0000256" key="10">
    <source>
        <dbReference type="HAMAP-Rule" id="MF_01151"/>
    </source>
</evidence>
<accession>A0A4Q9VT23</accession>
<comment type="subunit">
    <text evidence="3 10">Homodimer.</text>
</comment>
<evidence type="ECO:0000256" key="13">
    <source>
        <dbReference type="SAM" id="Coils"/>
    </source>
</evidence>
<dbReference type="GO" id="GO:0000774">
    <property type="term" value="F:adenyl-nucleotide exchange factor activity"/>
    <property type="evidence" value="ECO:0007669"/>
    <property type="project" value="InterPro"/>
</dbReference>
<feature type="region of interest" description="Disordered" evidence="14">
    <location>
        <begin position="1"/>
        <end position="26"/>
    </location>
</feature>
<keyword evidence="13" id="KW-0175">Coiled coil</keyword>
<dbReference type="Pfam" id="PF01025">
    <property type="entry name" value="GrpE"/>
    <property type="match status" value="1"/>
</dbReference>
<comment type="similarity">
    <text evidence="2 10 12">Belongs to the GrpE family.</text>
</comment>
<evidence type="ECO:0000313" key="15">
    <source>
        <dbReference type="EMBL" id="TBW39216.1"/>
    </source>
</evidence>
<keyword evidence="6 10" id="KW-0143">Chaperone</keyword>
<evidence type="ECO:0000256" key="1">
    <source>
        <dbReference type="ARBA" id="ARBA00004496"/>
    </source>
</evidence>
<dbReference type="SUPFAM" id="SSF58014">
    <property type="entry name" value="Coiled-coil domain of nucleotide exchange factor GrpE"/>
    <property type="match status" value="1"/>
</dbReference>
<keyword evidence="4 10" id="KW-0963">Cytoplasm</keyword>
<dbReference type="PRINTS" id="PR00773">
    <property type="entry name" value="GRPEPROTEIN"/>
</dbReference>
<keyword evidence="5 10" id="KW-0346">Stress response</keyword>
<comment type="subcellular location">
    <subcellularLocation>
        <location evidence="1 10">Cytoplasm</location>
    </subcellularLocation>
</comment>
<dbReference type="PANTHER" id="PTHR21237:SF23">
    <property type="entry name" value="GRPE PROTEIN HOMOLOG, MITOCHONDRIAL"/>
    <property type="match status" value="1"/>
</dbReference>
<dbReference type="CDD" id="cd00446">
    <property type="entry name" value="GrpE"/>
    <property type="match status" value="1"/>
</dbReference>
<comment type="caution">
    <text evidence="15">The sequence shown here is derived from an EMBL/GenBank/DDBJ whole genome shotgun (WGS) entry which is preliminary data.</text>
</comment>
<dbReference type="GO" id="GO:0051087">
    <property type="term" value="F:protein-folding chaperone binding"/>
    <property type="evidence" value="ECO:0007669"/>
    <property type="project" value="InterPro"/>
</dbReference>
<dbReference type="PANTHER" id="PTHR21237">
    <property type="entry name" value="GRPE PROTEIN"/>
    <property type="match status" value="1"/>
</dbReference>
<dbReference type="GO" id="GO:0042803">
    <property type="term" value="F:protein homodimerization activity"/>
    <property type="evidence" value="ECO:0007669"/>
    <property type="project" value="InterPro"/>
</dbReference>
<dbReference type="GO" id="GO:0006457">
    <property type="term" value="P:protein folding"/>
    <property type="evidence" value="ECO:0007669"/>
    <property type="project" value="InterPro"/>
</dbReference>
<dbReference type="InterPro" id="IPR009012">
    <property type="entry name" value="GrpE_head"/>
</dbReference>
<dbReference type="PROSITE" id="PS01071">
    <property type="entry name" value="GRPE"/>
    <property type="match status" value="1"/>
</dbReference>
<name>A0A4Q9VT23_9HYPH</name>
<reference evidence="15 16" key="1">
    <citation type="submission" date="2019-02" db="EMBL/GenBank/DDBJ databases">
        <title>Siculibacillus lacustris gen. nov., sp. nov., a new rosette-forming bacterium isolated from a freshwater crater lake (Lake St. Ana, Romania).</title>
        <authorList>
            <person name="Felfoldi T."/>
            <person name="Marton Z."/>
            <person name="Szabo A."/>
            <person name="Mentes A."/>
            <person name="Boka K."/>
            <person name="Marialigeti K."/>
            <person name="Mathe I."/>
            <person name="Koncz M."/>
            <person name="Schumann P."/>
            <person name="Toth E."/>
        </authorList>
    </citation>
    <scope>NUCLEOTIDE SEQUENCE [LARGE SCALE GENOMIC DNA]</scope>
    <source>
        <strain evidence="15 16">SA-279</strain>
    </source>
</reference>
<dbReference type="HAMAP" id="MF_01151">
    <property type="entry name" value="GrpE"/>
    <property type="match status" value="1"/>
</dbReference>
<dbReference type="SUPFAM" id="SSF51064">
    <property type="entry name" value="Head domain of nucleotide exchange factor GrpE"/>
    <property type="match status" value="1"/>
</dbReference>
<dbReference type="GO" id="GO:0051082">
    <property type="term" value="F:unfolded protein binding"/>
    <property type="evidence" value="ECO:0007669"/>
    <property type="project" value="TreeGrafter"/>
</dbReference>
<dbReference type="Gene3D" id="2.30.22.10">
    <property type="entry name" value="Head domain of nucleotide exchange factor GrpE"/>
    <property type="match status" value="1"/>
</dbReference>